<evidence type="ECO:0000256" key="5">
    <source>
        <dbReference type="ARBA" id="ARBA00022989"/>
    </source>
</evidence>
<evidence type="ECO:0000256" key="6">
    <source>
        <dbReference type="ARBA" id="ARBA00023136"/>
    </source>
</evidence>
<dbReference type="Gene3D" id="3.30.70.2080">
    <property type="match status" value="1"/>
</dbReference>
<dbReference type="InterPro" id="IPR031976">
    <property type="entry name" value="NRho"/>
</dbReference>
<dbReference type="AlphaFoldDB" id="A0AAW8B5P3"/>
<dbReference type="InterPro" id="IPR050925">
    <property type="entry name" value="Rhomboid_protease_S54"/>
</dbReference>
<dbReference type="GO" id="GO:0006508">
    <property type="term" value="P:proteolysis"/>
    <property type="evidence" value="ECO:0007669"/>
    <property type="project" value="UniProtKB-KW"/>
</dbReference>
<comment type="caution">
    <text evidence="10">The sequence shown here is derived from an EMBL/GenBank/DDBJ whole genome shotgun (WGS) entry which is preliminary data.</text>
</comment>
<dbReference type="Pfam" id="PF01694">
    <property type="entry name" value="Rhomboid"/>
    <property type="match status" value="1"/>
</dbReference>
<proteinExistence type="inferred from homology"/>
<sequence length="288" mass="32293">MTEQQPEWVQIADIPSQYDITEFYHQLEAQGIRFRVRERGDMVELWVASSEDVREVVRMLQDYSIHHPPPPPPGMPQLGFKEQVQKMPVVVVLILLSIVGSAIVDWGFPLIHWFTFQDFELFGDSISFDTADMAMAKGQYWRLITPIFLHFGIFHVAFNSVWMWELGRRVEPLAGSMHILMVVLLMALASNIAQYLWSGPSLFGGMSGVVYGLLGYVWMRNKVAPRPILALPNGLLVFMLVWLFVGMTGLIDLLMSGSIANAAHAAGLVSGMVLGIWSGKVESGGERQ</sequence>
<dbReference type="SUPFAM" id="SSF144091">
    <property type="entry name" value="Rhomboid-like"/>
    <property type="match status" value="1"/>
</dbReference>
<reference evidence="10" key="2">
    <citation type="submission" date="2023-08" db="EMBL/GenBank/DDBJ databases">
        <authorList>
            <person name="Luo J."/>
        </authorList>
    </citation>
    <scope>NUCLEOTIDE SEQUENCE</scope>
    <source>
        <strain evidence="10">DSM 25064</strain>
    </source>
</reference>
<keyword evidence="10" id="KW-0645">Protease</keyword>
<dbReference type="GO" id="GO:0016020">
    <property type="term" value="C:membrane"/>
    <property type="evidence" value="ECO:0007669"/>
    <property type="project" value="UniProtKB-SubCell"/>
</dbReference>
<dbReference type="InterPro" id="IPR035952">
    <property type="entry name" value="Rhomboid-like_sf"/>
</dbReference>
<feature type="domain" description="Rhomboid protease N-terminal" evidence="9">
    <location>
        <begin position="7"/>
        <end position="63"/>
    </location>
</feature>
<dbReference type="RefSeq" id="WP_305170898.1">
    <property type="nucleotide sequence ID" value="NZ_JAUUUU010000005.1"/>
</dbReference>
<gene>
    <name evidence="10" type="ORF">Q8A57_09670</name>
</gene>
<keyword evidence="6 7" id="KW-0472">Membrane</keyword>
<dbReference type="PANTHER" id="PTHR43731:SF14">
    <property type="entry name" value="PRESENILIN-ASSOCIATED RHOMBOID-LIKE PROTEIN, MITOCHONDRIAL"/>
    <property type="match status" value="1"/>
</dbReference>
<feature type="transmembrane region" description="Helical" evidence="7">
    <location>
        <begin position="143"/>
        <end position="164"/>
    </location>
</feature>
<evidence type="ECO:0000256" key="7">
    <source>
        <dbReference type="SAM" id="Phobius"/>
    </source>
</evidence>
<evidence type="ECO:0000256" key="1">
    <source>
        <dbReference type="ARBA" id="ARBA00004141"/>
    </source>
</evidence>
<comment type="similarity">
    <text evidence="2">Belongs to the peptidase S54 family.</text>
</comment>
<organism evidence="10 11">
    <name type="scientific">Porticoccus litoralis</name>
    <dbReference type="NCBI Taxonomy" id="434086"/>
    <lineage>
        <taxon>Bacteria</taxon>
        <taxon>Pseudomonadati</taxon>
        <taxon>Pseudomonadota</taxon>
        <taxon>Gammaproteobacteria</taxon>
        <taxon>Cellvibrionales</taxon>
        <taxon>Porticoccaceae</taxon>
        <taxon>Porticoccus</taxon>
    </lineage>
</organism>
<feature type="transmembrane region" description="Helical" evidence="7">
    <location>
        <begin position="257"/>
        <end position="277"/>
    </location>
</feature>
<dbReference type="Pfam" id="PF16733">
    <property type="entry name" value="NRho"/>
    <property type="match status" value="1"/>
</dbReference>
<dbReference type="InterPro" id="IPR038244">
    <property type="entry name" value="NRho_sf"/>
</dbReference>
<feature type="transmembrane region" description="Helical" evidence="7">
    <location>
        <begin position="176"/>
        <end position="196"/>
    </location>
</feature>
<dbReference type="EMBL" id="JAUUUU010000005">
    <property type="protein sequence ID" value="MDP1521236.1"/>
    <property type="molecule type" value="Genomic_DNA"/>
</dbReference>
<evidence type="ECO:0000256" key="2">
    <source>
        <dbReference type="ARBA" id="ARBA00009045"/>
    </source>
</evidence>
<dbReference type="GO" id="GO:0004252">
    <property type="term" value="F:serine-type endopeptidase activity"/>
    <property type="evidence" value="ECO:0007669"/>
    <property type="project" value="InterPro"/>
</dbReference>
<evidence type="ECO:0000256" key="4">
    <source>
        <dbReference type="ARBA" id="ARBA00022801"/>
    </source>
</evidence>
<dbReference type="Gene3D" id="1.20.1540.10">
    <property type="entry name" value="Rhomboid-like"/>
    <property type="match status" value="1"/>
</dbReference>
<evidence type="ECO:0000313" key="10">
    <source>
        <dbReference type="EMBL" id="MDP1521236.1"/>
    </source>
</evidence>
<comment type="subcellular location">
    <subcellularLocation>
        <location evidence="1">Membrane</location>
        <topology evidence="1">Multi-pass membrane protein</topology>
    </subcellularLocation>
</comment>
<dbReference type="EC" id="3.4.21.105" evidence="10"/>
<keyword evidence="11" id="KW-1185">Reference proteome</keyword>
<dbReference type="PANTHER" id="PTHR43731">
    <property type="entry name" value="RHOMBOID PROTEASE"/>
    <property type="match status" value="1"/>
</dbReference>
<reference evidence="10" key="1">
    <citation type="journal article" date="2010" name="Int. J. Syst. Evol. Microbiol.">
        <title>Porticoccus litoralis gen. nov., sp. nov., a gammaproteobacterium isolated from the Yellow Sea.</title>
        <authorList>
            <person name="Oh H.M."/>
            <person name="Kim H."/>
            <person name="Kim K.M."/>
            <person name="Min G.S."/>
            <person name="Cho J.C."/>
        </authorList>
    </citation>
    <scope>NUCLEOTIDE SEQUENCE</scope>
    <source>
        <strain evidence="10">DSM 25064</strain>
    </source>
</reference>
<keyword evidence="5 7" id="KW-1133">Transmembrane helix</keyword>
<feature type="domain" description="Peptidase S54 rhomboid" evidence="8">
    <location>
        <begin position="137"/>
        <end position="276"/>
    </location>
</feature>
<protein>
    <submittedName>
        <fullName evidence="10">Rhomboid family intramembrane serine protease</fullName>
        <ecNumber evidence="10">3.4.21.105</ecNumber>
    </submittedName>
</protein>
<accession>A0AAW8B5P3</accession>
<dbReference type="InterPro" id="IPR022764">
    <property type="entry name" value="Peptidase_S54_rhomboid_dom"/>
</dbReference>
<feature type="transmembrane region" description="Helical" evidence="7">
    <location>
        <begin position="231"/>
        <end position="251"/>
    </location>
</feature>
<name>A0AAW8B5P3_9GAMM</name>
<evidence type="ECO:0000256" key="3">
    <source>
        <dbReference type="ARBA" id="ARBA00022692"/>
    </source>
</evidence>
<keyword evidence="4 10" id="KW-0378">Hydrolase</keyword>
<dbReference type="Proteomes" id="UP001178354">
    <property type="component" value="Unassembled WGS sequence"/>
</dbReference>
<keyword evidence="3 7" id="KW-0812">Transmembrane</keyword>
<evidence type="ECO:0000313" key="11">
    <source>
        <dbReference type="Proteomes" id="UP001178354"/>
    </source>
</evidence>
<evidence type="ECO:0000259" key="8">
    <source>
        <dbReference type="Pfam" id="PF01694"/>
    </source>
</evidence>
<feature type="transmembrane region" description="Helical" evidence="7">
    <location>
        <begin position="89"/>
        <end position="114"/>
    </location>
</feature>
<feature type="transmembrane region" description="Helical" evidence="7">
    <location>
        <begin position="202"/>
        <end position="219"/>
    </location>
</feature>
<evidence type="ECO:0000259" key="9">
    <source>
        <dbReference type="Pfam" id="PF16733"/>
    </source>
</evidence>